<dbReference type="Proteomes" id="UP000002164">
    <property type="component" value="Chromosome"/>
</dbReference>
<dbReference type="HOGENOM" id="CLU_3235688_0_0_9"/>
<dbReference type="EMBL" id="CP000817">
    <property type="protein sequence ID" value="ACA41387.1"/>
    <property type="molecule type" value="Genomic_DNA"/>
</dbReference>
<accession>B1HV85</accession>
<organism evidence="1 2">
    <name type="scientific">Lysinibacillus sphaericus (strain C3-41)</name>
    <dbReference type="NCBI Taxonomy" id="444177"/>
    <lineage>
        <taxon>Bacteria</taxon>
        <taxon>Bacillati</taxon>
        <taxon>Bacillota</taxon>
        <taxon>Bacilli</taxon>
        <taxon>Bacillales</taxon>
        <taxon>Bacillaceae</taxon>
        <taxon>Lysinibacillus</taxon>
    </lineage>
</organism>
<sequence>MGMLGDGVIVGSAIVTALHEGKMATVEALIGASKNVYEKSTLY</sequence>
<dbReference type="KEGG" id="lsp:Bsph_3915"/>
<dbReference type="EnsemblBacteria" id="ACA41387">
    <property type="protein sequence ID" value="ACA41387"/>
    <property type="gene ID" value="Bsph_3915"/>
</dbReference>
<proteinExistence type="predicted"/>
<name>B1HV85_LYSSC</name>
<protein>
    <submittedName>
        <fullName evidence="1">Uncharacterized protein</fullName>
    </submittedName>
</protein>
<gene>
    <name evidence="1" type="ordered locus">Bsph_3915</name>
</gene>
<evidence type="ECO:0000313" key="2">
    <source>
        <dbReference type="Proteomes" id="UP000002164"/>
    </source>
</evidence>
<dbReference type="AlphaFoldDB" id="B1HV85"/>
<reference evidence="1 2" key="1">
    <citation type="journal article" date="2008" name="J. Bacteriol.">
        <title>Complete genome sequence of the mosquitocidal bacterium Bacillus sphaericus C3-41 and comparison with those of closely related Bacillus species.</title>
        <authorList>
            <person name="Hu X."/>
            <person name="Fan W."/>
            <person name="Han B."/>
            <person name="Liu H."/>
            <person name="Zheng D."/>
            <person name="Li Q."/>
            <person name="Dong W."/>
            <person name="Yan J."/>
            <person name="Gao M."/>
            <person name="Berry C."/>
            <person name="Yuan Z."/>
        </authorList>
    </citation>
    <scope>NUCLEOTIDE SEQUENCE [LARGE SCALE GENOMIC DNA]</scope>
    <source>
        <strain evidence="1 2">C3-41</strain>
    </source>
</reference>
<evidence type="ECO:0000313" key="1">
    <source>
        <dbReference type="EMBL" id="ACA41387.1"/>
    </source>
</evidence>